<evidence type="ECO:0000313" key="3">
    <source>
        <dbReference type="EMBL" id="MXQ67725.1"/>
    </source>
</evidence>
<reference evidence="3 4" key="1">
    <citation type="submission" date="2019-12" db="EMBL/GenBank/DDBJ databases">
        <title>Nocardia macrotermitis sp. nov. and Nocardia aurantia sp. nov., isolated from the gut of the fungus growing-termite Macrotermes natalensis.</title>
        <authorList>
            <person name="Christine B."/>
            <person name="Rene B."/>
        </authorList>
    </citation>
    <scope>NUCLEOTIDE SEQUENCE [LARGE SCALE GENOMIC DNA]</scope>
    <source>
        <strain evidence="3 4">DSM 102126</strain>
    </source>
</reference>
<dbReference type="EMBL" id="WUTW01000008">
    <property type="protein sequence ID" value="MXQ67725.1"/>
    <property type="molecule type" value="Genomic_DNA"/>
</dbReference>
<comment type="caution">
    <text evidence="3">The sequence shown here is derived from an EMBL/GenBank/DDBJ whole genome shotgun (WGS) entry which is preliminary data.</text>
</comment>
<name>A0A6I4WHE4_9ACTN</name>
<keyword evidence="2" id="KW-0812">Transmembrane</keyword>
<evidence type="ECO:0000256" key="1">
    <source>
        <dbReference type="SAM" id="MobiDB-lite"/>
    </source>
</evidence>
<feature type="compositionally biased region" description="Pro residues" evidence="1">
    <location>
        <begin position="43"/>
        <end position="65"/>
    </location>
</feature>
<dbReference type="Proteomes" id="UP000431901">
    <property type="component" value="Unassembled WGS sequence"/>
</dbReference>
<keyword evidence="4" id="KW-1185">Reference proteome</keyword>
<keyword evidence="2" id="KW-0472">Membrane</keyword>
<evidence type="ECO:0000256" key="2">
    <source>
        <dbReference type="SAM" id="Phobius"/>
    </source>
</evidence>
<sequence length="65" mass="6830">MSPDQVNQIISLLSGLLTILVGALVRHYLPPRTGSTDESADDAPPPQVKPPPATAPNPPKDPAHE</sequence>
<accession>A0A6I4WHE4</accession>
<feature type="transmembrane region" description="Helical" evidence="2">
    <location>
        <begin position="6"/>
        <end position="25"/>
    </location>
</feature>
<organism evidence="3 4">
    <name type="scientific">Actinomadura rayongensis</name>
    <dbReference type="NCBI Taxonomy" id="1429076"/>
    <lineage>
        <taxon>Bacteria</taxon>
        <taxon>Bacillati</taxon>
        <taxon>Actinomycetota</taxon>
        <taxon>Actinomycetes</taxon>
        <taxon>Streptosporangiales</taxon>
        <taxon>Thermomonosporaceae</taxon>
        <taxon>Actinomadura</taxon>
    </lineage>
</organism>
<proteinExistence type="predicted"/>
<gene>
    <name evidence="3" type="ORF">GQ466_27270</name>
</gene>
<evidence type="ECO:0000313" key="4">
    <source>
        <dbReference type="Proteomes" id="UP000431901"/>
    </source>
</evidence>
<dbReference type="AlphaFoldDB" id="A0A6I4WHE4"/>
<feature type="region of interest" description="Disordered" evidence="1">
    <location>
        <begin position="29"/>
        <end position="65"/>
    </location>
</feature>
<protein>
    <submittedName>
        <fullName evidence="3">Uncharacterized protein</fullName>
    </submittedName>
</protein>
<dbReference type="RefSeq" id="WP_161105911.1">
    <property type="nucleotide sequence ID" value="NZ_JBHLYI010000011.1"/>
</dbReference>
<keyword evidence="2" id="KW-1133">Transmembrane helix</keyword>